<evidence type="ECO:0000313" key="1">
    <source>
        <dbReference type="EMBL" id="OGL77163.1"/>
    </source>
</evidence>
<comment type="caution">
    <text evidence="1">The sequence shown here is derived from an EMBL/GenBank/DDBJ whole genome shotgun (WGS) entry which is preliminary data.</text>
</comment>
<reference evidence="1 2" key="1">
    <citation type="journal article" date="2016" name="Nat. Commun.">
        <title>Thousands of microbial genomes shed light on interconnected biogeochemical processes in an aquifer system.</title>
        <authorList>
            <person name="Anantharaman K."/>
            <person name="Brown C.T."/>
            <person name="Hug L.A."/>
            <person name="Sharon I."/>
            <person name="Castelle C.J."/>
            <person name="Probst A.J."/>
            <person name="Thomas B.C."/>
            <person name="Singh A."/>
            <person name="Wilkins M.J."/>
            <person name="Karaoz U."/>
            <person name="Brodie E.L."/>
            <person name="Williams K.H."/>
            <person name="Hubbard S.S."/>
            <person name="Banfield J.F."/>
        </authorList>
    </citation>
    <scope>NUCLEOTIDE SEQUENCE [LARGE SCALE GENOMIC DNA]</scope>
</reference>
<accession>A0A1F7UFY2</accession>
<dbReference type="Proteomes" id="UP000176604">
    <property type="component" value="Unassembled WGS sequence"/>
</dbReference>
<dbReference type="AlphaFoldDB" id="A0A1F7UFY2"/>
<organism evidence="1 2">
    <name type="scientific">Candidatus Uhrbacteria bacterium RIFCSPHIGHO2_12_FULL_54_23</name>
    <dbReference type="NCBI Taxonomy" id="1802397"/>
    <lineage>
        <taxon>Bacteria</taxon>
        <taxon>Candidatus Uhriibacteriota</taxon>
    </lineage>
</organism>
<gene>
    <name evidence="1" type="ORF">A3J43_00055</name>
</gene>
<proteinExistence type="predicted"/>
<protein>
    <submittedName>
        <fullName evidence="1">Uncharacterized protein</fullName>
    </submittedName>
</protein>
<sequence>MPPPLPVQVVPACSGDSLISKPCVDCKVAVWPFDMSNSKLESLTVNELALLPDITVSWRPLLGI</sequence>
<dbReference type="EMBL" id="MGEF01000064">
    <property type="protein sequence ID" value="OGL77163.1"/>
    <property type="molecule type" value="Genomic_DNA"/>
</dbReference>
<evidence type="ECO:0000313" key="2">
    <source>
        <dbReference type="Proteomes" id="UP000176604"/>
    </source>
</evidence>
<name>A0A1F7UFY2_9BACT</name>